<reference evidence="3" key="1">
    <citation type="submission" date="2016-10" db="EMBL/GenBank/DDBJ databases">
        <authorList>
            <person name="Varghese N."/>
            <person name="Submissions S."/>
        </authorList>
    </citation>
    <scope>NUCLEOTIDE SEQUENCE [LARGE SCALE GENOMIC DNA]</scope>
    <source>
        <strain evidence="3">CGMCC 4.7047</strain>
    </source>
</reference>
<gene>
    <name evidence="2" type="ORF">SAMN05444716_107306</name>
</gene>
<keyword evidence="1" id="KW-0812">Transmembrane</keyword>
<keyword evidence="1" id="KW-0472">Membrane</keyword>
<evidence type="ECO:0000256" key="1">
    <source>
        <dbReference type="SAM" id="Phobius"/>
    </source>
</evidence>
<feature type="transmembrane region" description="Helical" evidence="1">
    <location>
        <begin position="98"/>
        <end position="119"/>
    </location>
</feature>
<dbReference type="Proteomes" id="UP000198873">
    <property type="component" value="Unassembled WGS sequence"/>
</dbReference>
<feature type="transmembrane region" description="Helical" evidence="1">
    <location>
        <begin position="125"/>
        <end position="151"/>
    </location>
</feature>
<protein>
    <submittedName>
        <fullName evidence="2">Uncharacterized protein</fullName>
    </submittedName>
</protein>
<dbReference type="AlphaFoldDB" id="A0A1I6VB71"/>
<keyword evidence="1" id="KW-1133">Transmembrane helix</keyword>
<keyword evidence="3" id="KW-1185">Reference proteome</keyword>
<sequence>MSTPVDAEQAWTDLQRIRVTQERVYDEVERGASGGPGSAYLTAALMWLFLAGQGLEPPLWGSLLALAGYLVLLGALGVSEHRRSRMRLHHSRYDGRSLVMFLGGATVTGATVVLSGRLVEPLAPLTAGLIQATVSAGVFLLFLGPATRWSVGALRTRGARRAAREEAAR</sequence>
<dbReference type="STRING" id="1176198.SAMN05444716_107306"/>
<organism evidence="2 3">
    <name type="scientific">Streptomyces harbinensis</name>
    <dbReference type="NCBI Taxonomy" id="1176198"/>
    <lineage>
        <taxon>Bacteria</taxon>
        <taxon>Bacillati</taxon>
        <taxon>Actinomycetota</taxon>
        <taxon>Actinomycetes</taxon>
        <taxon>Kitasatosporales</taxon>
        <taxon>Streptomycetaceae</taxon>
        <taxon>Streptomyces</taxon>
    </lineage>
</organism>
<accession>A0A1I6VB71</accession>
<proteinExistence type="predicted"/>
<evidence type="ECO:0000313" key="2">
    <source>
        <dbReference type="EMBL" id="SFT10988.1"/>
    </source>
</evidence>
<feature type="transmembrane region" description="Helical" evidence="1">
    <location>
        <begin position="59"/>
        <end position="78"/>
    </location>
</feature>
<dbReference type="RefSeq" id="WP_175543053.1">
    <property type="nucleotide sequence ID" value="NZ_FPAB01000007.1"/>
</dbReference>
<name>A0A1I6VB71_9ACTN</name>
<evidence type="ECO:0000313" key="3">
    <source>
        <dbReference type="Proteomes" id="UP000198873"/>
    </source>
</evidence>
<dbReference type="EMBL" id="FPAB01000007">
    <property type="protein sequence ID" value="SFT10988.1"/>
    <property type="molecule type" value="Genomic_DNA"/>
</dbReference>